<accession>A0A2U2N669</accession>
<dbReference type="RefSeq" id="WP_109676748.1">
    <property type="nucleotide sequence ID" value="NZ_CP086615.1"/>
</dbReference>
<dbReference type="Proteomes" id="UP000245474">
    <property type="component" value="Unassembled WGS sequence"/>
</dbReference>
<comment type="caution">
    <text evidence="1">The sequence shown here is derived from an EMBL/GenBank/DDBJ whole genome shotgun (WGS) entry which is preliminary data.</text>
</comment>
<sequence length="136" mass="14828">MTMIDSFASLIRAAREQREPQRLLFVFARPVLPDDHDAAQAERFRAGQGGALQPLMCVDREPEELSSLEALAAEAPDPDQDWQVVLVAAISGQNGRAPSDDDATHGLNTMIKTIHAGGDLSGFVAFDRKGQPLRFE</sequence>
<reference evidence="1 2" key="1">
    <citation type="submission" date="2018-05" db="EMBL/GenBank/DDBJ databases">
        <title>Spiribacter halobius sp. nov., a moderately halophilic bacterium isolated from marine solar saltern.</title>
        <authorList>
            <person name="Zheng W.-S."/>
            <person name="Lu D.-C."/>
            <person name="Du Z.-J."/>
        </authorList>
    </citation>
    <scope>NUCLEOTIDE SEQUENCE [LARGE SCALE GENOMIC DNA]</scope>
    <source>
        <strain evidence="1 2">E85</strain>
    </source>
</reference>
<dbReference type="AlphaFoldDB" id="A0A2U2N669"/>
<proteinExistence type="predicted"/>
<name>A0A2U2N669_9GAMM</name>
<dbReference type="OrthoDB" id="6182044at2"/>
<organism evidence="1 2">
    <name type="scientific">Sediminicurvatus halobius</name>
    <dbReference type="NCBI Taxonomy" id="2182432"/>
    <lineage>
        <taxon>Bacteria</taxon>
        <taxon>Pseudomonadati</taxon>
        <taxon>Pseudomonadota</taxon>
        <taxon>Gammaproteobacteria</taxon>
        <taxon>Chromatiales</taxon>
        <taxon>Ectothiorhodospiraceae</taxon>
        <taxon>Sediminicurvatus</taxon>
    </lineage>
</organism>
<protein>
    <submittedName>
        <fullName evidence="1">Ribonucleotide reductase subunit alpha</fullName>
    </submittedName>
</protein>
<keyword evidence="2" id="KW-1185">Reference proteome</keyword>
<dbReference type="EMBL" id="QFFI01000005">
    <property type="protein sequence ID" value="PWG64620.1"/>
    <property type="molecule type" value="Genomic_DNA"/>
</dbReference>
<evidence type="ECO:0000313" key="2">
    <source>
        <dbReference type="Proteomes" id="UP000245474"/>
    </source>
</evidence>
<gene>
    <name evidence="1" type="ORF">DEM34_04640</name>
</gene>
<evidence type="ECO:0000313" key="1">
    <source>
        <dbReference type="EMBL" id="PWG64620.1"/>
    </source>
</evidence>